<comment type="caution">
    <text evidence="2">The sequence shown here is derived from an EMBL/GenBank/DDBJ whole genome shotgun (WGS) entry which is preliminary data.</text>
</comment>
<evidence type="ECO:0000256" key="1">
    <source>
        <dbReference type="SAM" id="MobiDB-lite"/>
    </source>
</evidence>
<reference evidence="2" key="1">
    <citation type="journal article" date="2021" name="Sci. Rep.">
        <title>Diploid genomic architecture of Nitzschia inconspicua, an elite biomass production diatom.</title>
        <authorList>
            <person name="Oliver A."/>
            <person name="Podell S."/>
            <person name="Pinowska A."/>
            <person name="Traller J.C."/>
            <person name="Smith S.R."/>
            <person name="McClure R."/>
            <person name="Beliaev A."/>
            <person name="Bohutskyi P."/>
            <person name="Hill E.A."/>
            <person name="Rabines A."/>
            <person name="Zheng H."/>
            <person name="Allen L.Z."/>
            <person name="Kuo A."/>
            <person name="Grigoriev I.V."/>
            <person name="Allen A.E."/>
            <person name="Hazlebeck D."/>
            <person name="Allen E.E."/>
        </authorList>
    </citation>
    <scope>NUCLEOTIDE SEQUENCE</scope>
    <source>
        <strain evidence="2">Hildebrandi</strain>
    </source>
</reference>
<dbReference type="OrthoDB" id="2505908at2759"/>
<dbReference type="AlphaFoldDB" id="A0A9K3KYC4"/>
<proteinExistence type="predicted"/>
<evidence type="ECO:0000313" key="2">
    <source>
        <dbReference type="EMBL" id="KAG7351390.1"/>
    </source>
</evidence>
<reference evidence="2" key="2">
    <citation type="submission" date="2021-04" db="EMBL/GenBank/DDBJ databases">
        <authorList>
            <person name="Podell S."/>
        </authorList>
    </citation>
    <scope>NUCLEOTIDE SEQUENCE</scope>
    <source>
        <strain evidence="2">Hildebrandi</strain>
    </source>
</reference>
<organism evidence="2 3">
    <name type="scientific">Nitzschia inconspicua</name>
    <dbReference type="NCBI Taxonomy" id="303405"/>
    <lineage>
        <taxon>Eukaryota</taxon>
        <taxon>Sar</taxon>
        <taxon>Stramenopiles</taxon>
        <taxon>Ochrophyta</taxon>
        <taxon>Bacillariophyta</taxon>
        <taxon>Bacillariophyceae</taxon>
        <taxon>Bacillariophycidae</taxon>
        <taxon>Bacillariales</taxon>
        <taxon>Bacillariaceae</taxon>
        <taxon>Nitzschia</taxon>
    </lineage>
</organism>
<dbReference type="Proteomes" id="UP000693970">
    <property type="component" value="Unassembled WGS sequence"/>
</dbReference>
<name>A0A9K3KYC4_9STRA</name>
<accession>A0A9K3KYC4</accession>
<dbReference type="EMBL" id="JAGRRH010000018">
    <property type="protein sequence ID" value="KAG7351390.1"/>
    <property type="molecule type" value="Genomic_DNA"/>
</dbReference>
<gene>
    <name evidence="2" type="ORF">IV203_010750</name>
</gene>
<feature type="region of interest" description="Disordered" evidence="1">
    <location>
        <begin position="91"/>
        <end position="161"/>
    </location>
</feature>
<protein>
    <submittedName>
        <fullName evidence="2">Uncharacterized protein</fullName>
    </submittedName>
</protein>
<keyword evidence="3" id="KW-1185">Reference proteome</keyword>
<sequence length="557" mass="64967">MGMNGRLLGTLLPKIPKYESIDRFDGSNLSGFFRAKYSKQSYYIILPPGEQAEYPLFDKQWKEEVERVKSLISFRSLKSIDIPPVEQLLEQGKKGSPVQRRATYIVNPQNTKSDSHERQQNSGQVSKSDIHERQQNSGQVSKSDSHARQQDSDHVFMPRQQSVSGTYWDSPEAYKLFKPRPSDSNCLSAVERRIKLLQRAQQFEGWRDLVHGRDPDNVCSNYDKLVIRQKSMFILKAYQIATLEMNRKTWLECCEIAVHEINMLGVTLTTRDDNLSRWHRLFRTREAFLHPNLEARVGRDPLPPFLRMFPDAATEIKQFCRVNLLNLNVETVHQFILNKVFPRIYAVWASEQKSRGHTLQSFLKLFRISVFSPQTTLSWMKQLVDLEPRCIRWIQIPKEKASELPSLSMDFGHEYMEGDIKMVEFHEDYIDIAKGSYRRKPLQKKRKRADFEDLVDECTNVETELTKARIRKFSARARAYLCTHHYLATAEPTAAKPTAAAIKDNDQEKKQKVPMMDEIERLMKKFKTHRCAFDFDRGFVMDHGSLNPTSHTEIREL</sequence>
<feature type="compositionally biased region" description="Basic and acidic residues" evidence="1">
    <location>
        <begin position="143"/>
        <end position="156"/>
    </location>
</feature>
<evidence type="ECO:0000313" key="3">
    <source>
        <dbReference type="Proteomes" id="UP000693970"/>
    </source>
</evidence>